<evidence type="ECO:0000256" key="8">
    <source>
        <dbReference type="ARBA" id="ARBA00023012"/>
    </source>
</evidence>
<evidence type="ECO:0000256" key="9">
    <source>
        <dbReference type="SAM" id="Phobius"/>
    </source>
</evidence>
<feature type="transmembrane region" description="Helical" evidence="9">
    <location>
        <begin position="137"/>
        <end position="161"/>
    </location>
</feature>
<dbReference type="Pfam" id="PF02518">
    <property type="entry name" value="HATPase_c"/>
    <property type="match status" value="1"/>
</dbReference>
<dbReference type="CDD" id="cd16917">
    <property type="entry name" value="HATPase_UhpB-NarQ-NarX-like"/>
    <property type="match status" value="1"/>
</dbReference>
<comment type="caution">
    <text evidence="11">The sequence shown here is derived from an EMBL/GenBank/DDBJ whole genome shotgun (WGS) entry which is preliminary data.</text>
</comment>
<accession>A0ABX9LKA7</accession>
<dbReference type="GO" id="GO:0016301">
    <property type="term" value="F:kinase activity"/>
    <property type="evidence" value="ECO:0007669"/>
    <property type="project" value="UniProtKB-KW"/>
</dbReference>
<dbReference type="Gene3D" id="1.20.5.1930">
    <property type="match status" value="1"/>
</dbReference>
<keyword evidence="8" id="KW-0902">Two-component regulatory system</keyword>
<feature type="transmembrane region" description="Helical" evidence="9">
    <location>
        <begin position="68"/>
        <end position="86"/>
    </location>
</feature>
<organism evidence="11 12">
    <name type="scientific">Microbispora triticiradicis</name>
    <dbReference type="NCBI Taxonomy" id="2200763"/>
    <lineage>
        <taxon>Bacteria</taxon>
        <taxon>Bacillati</taxon>
        <taxon>Actinomycetota</taxon>
        <taxon>Actinomycetes</taxon>
        <taxon>Streptosporangiales</taxon>
        <taxon>Streptosporangiaceae</taxon>
        <taxon>Microbispora</taxon>
    </lineage>
</organism>
<keyword evidence="5" id="KW-0547">Nucleotide-binding</keyword>
<dbReference type="Proteomes" id="UP000262538">
    <property type="component" value="Unassembled WGS sequence"/>
</dbReference>
<keyword evidence="9" id="KW-0812">Transmembrane</keyword>
<dbReference type="EC" id="2.7.13.3" evidence="2"/>
<dbReference type="InterPro" id="IPR011712">
    <property type="entry name" value="Sig_transdc_His_kin_sub3_dim/P"/>
</dbReference>
<dbReference type="InterPro" id="IPR050482">
    <property type="entry name" value="Sensor_HK_TwoCompSys"/>
</dbReference>
<feature type="transmembrane region" description="Helical" evidence="9">
    <location>
        <begin position="45"/>
        <end position="61"/>
    </location>
</feature>
<dbReference type="InterPro" id="IPR036890">
    <property type="entry name" value="HATPase_C_sf"/>
</dbReference>
<dbReference type="EMBL" id="QFZU02000061">
    <property type="protein sequence ID" value="RGA04402.1"/>
    <property type="molecule type" value="Genomic_DNA"/>
</dbReference>
<comment type="catalytic activity">
    <reaction evidence="1">
        <text>ATP + protein L-histidine = ADP + protein N-phospho-L-histidine.</text>
        <dbReference type="EC" id="2.7.13.3"/>
    </reaction>
</comment>
<keyword evidence="9" id="KW-0472">Membrane</keyword>
<sequence length="381" mass="40165">MAALPPRREPAPVRHIARITDITLAALTLVFFVAVALATGVHDPWQGTIPLGLLLGALLLVRRRWPMTVLLLSIGGILVYHLTGHWSPAGWIWPAAVAYFTAATTPRVRWVPALGLAQLVYSAVDARWILDRNPVRYLIHVAGEGLLLAVLVAAGLTYAAAMRWRERLRETDSRARAAEERLRVSHEVHDIIAHTLAVVGVQLNVAADALEEDPAAAAAALRLAKNVRNQAMADLGSLITVLRDDPADTAPQADLASLDALIADTRAAGLEVTLDEHGDRAVVPAITAIAVHRVVQESLANTLKHAGASKAEVTIGYRPRSVTVEITDNGGSIPGGADVTEGHGLAGMRERVSALGGTLTAGPISGGFAVRADIPVAGSTA</sequence>
<dbReference type="RefSeq" id="WP_111700320.1">
    <property type="nucleotide sequence ID" value="NZ_QFZU02000061.1"/>
</dbReference>
<keyword evidence="3" id="KW-0597">Phosphoprotein</keyword>
<dbReference type="PANTHER" id="PTHR24421">
    <property type="entry name" value="NITRATE/NITRITE SENSOR PROTEIN NARX-RELATED"/>
    <property type="match status" value="1"/>
</dbReference>
<feature type="transmembrane region" description="Helical" evidence="9">
    <location>
        <begin position="21"/>
        <end position="39"/>
    </location>
</feature>
<evidence type="ECO:0000256" key="6">
    <source>
        <dbReference type="ARBA" id="ARBA00022777"/>
    </source>
</evidence>
<evidence type="ECO:0000256" key="1">
    <source>
        <dbReference type="ARBA" id="ARBA00000085"/>
    </source>
</evidence>
<evidence type="ECO:0000313" key="12">
    <source>
        <dbReference type="Proteomes" id="UP000262538"/>
    </source>
</evidence>
<dbReference type="PANTHER" id="PTHR24421:SF10">
    <property type="entry name" value="NITRATE_NITRITE SENSOR PROTEIN NARQ"/>
    <property type="match status" value="1"/>
</dbReference>
<feature type="domain" description="Histidine kinase/HSP90-like ATPase" evidence="10">
    <location>
        <begin position="286"/>
        <end position="378"/>
    </location>
</feature>
<keyword evidence="6 11" id="KW-0418">Kinase</keyword>
<evidence type="ECO:0000256" key="7">
    <source>
        <dbReference type="ARBA" id="ARBA00022840"/>
    </source>
</evidence>
<evidence type="ECO:0000256" key="3">
    <source>
        <dbReference type="ARBA" id="ARBA00022553"/>
    </source>
</evidence>
<dbReference type="Pfam" id="PF07730">
    <property type="entry name" value="HisKA_3"/>
    <property type="match status" value="1"/>
</dbReference>
<proteinExistence type="predicted"/>
<reference evidence="11 12" key="1">
    <citation type="submission" date="2018-08" db="EMBL/GenBank/DDBJ databases">
        <title>Microbispora. triticiradicis sp. nov., a novel actinomycete isolated from the root of wheat (Triticum aestivum L.)).</title>
        <authorList>
            <person name="Han C."/>
        </authorList>
    </citation>
    <scope>NUCLEOTIDE SEQUENCE [LARGE SCALE GENOMIC DNA]</scope>
    <source>
        <strain evidence="11 12">NEAU-HRDPA2-9</strain>
    </source>
</reference>
<evidence type="ECO:0000256" key="5">
    <source>
        <dbReference type="ARBA" id="ARBA00022741"/>
    </source>
</evidence>
<dbReference type="Gene3D" id="3.30.565.10">
    <property type="entry name" value="Histidine kinase-like ATPase, C-terminal domain"/>
    <property type="match status" value="1"/>
</dbReference>
<name>A0ABX9LKA7_9ACTN</name>
<evidence type="ECO:0000259" key="10">
    <source>
        <dbReference type="SMART" id="SM00387"/>
    </source>
</evidence>
<keyword evidence="4" id="KW-0808">Transferase</keyword>
<dbReference type="SMART" id="SM00387">
    <property type="entry name" value="HATPase_c"/>
    <property type="match status" value="1"/>
</dbReference>
<evidence type="ECO:0000256" key="2">
    <source>
        <dbReference type="ARBA" id="ARBA00012438"/>
    </source>
</evidence>
<keyword evidence="12" id="KW-1185">Reference proteome</keyword>
<evidence type="ECO:0000313" key="11">
    <source>
        <dbReference type="EMBL" id="RGA04402.1"/>
    </source>
</evidence>
<keyword evidence="7" id="KW-0067">ATP-binding</keyword>
<evidence type="ECO:0000256" key="4">
    <source>
        <dbReference type="ARBA" id="ARBA00022679"/>
    </source>
</evidence>
<keyword evidence="9" id="KW-1133">Transmembrane helix</keyword>
<dbReference type="InterPro" id="IPR003594">
    <property type="entry name" value="HATPase_dom"/>
</dbReference>
<protein>
    <recommendedName>
        <fullName evidence="2">histidine kinase</fullName>
        <ecNumber evidence="2">2.7.13.3</ecNumber>
    </recommendedName>
</protein>
<dbReference type="SUPFAM" id="SSF55874">
    <property type="entry name" value="ATPase domain of HSP90 chaperone/DNA topoisomerase II/histidine kinase"/>
    <property type="match status" value="1"/>
</dbReference>
<gene>
    <name evidence="11" type="ORF">DI270_013945</name>
</gene>